<dbReference type="Proteomes" id="UP000832041">
    <property type="component" value="Chromosome"/>
</dbReference>
<keyword evidence="3" id="KW-1185">Reference proteome</keyword>
<evidence type="ECO:0008006" key="4">
    <source>
        <dbReference type="Google" id="ProtNLM"/>
    </source>
</evidence>
<evidence type="ECO:0000313" key="2">
    <source>
        <dbReference type="EMBL" id="UPT23506.1"/>
    </source>
</evidence>
<feature type="transmembrane region" description="Helical" evidence="1">
    <location>
        <begin position="24"/>
        <end position="46"/>
    </location>
</feature>
<name>A0ABY4L752_THEAE</name>
<gene>
    <name evidence="2" type="ORF">FOF52_12765</name>
</gene>
<proteinExistence type="predicted"/>
<keyword evidence="1" id="KW-1133">Transmembrane helix</keyword>
<feature type="transmembrane region" description="Helical" evidence="1">
    <location>
        <begin position="82"/>
        <end position="101"/>
    </location>
</feature>
<reference evidence="2 3" key="1">
    <citation type="submission" date="2020-04" db="EMBL/GenBank/DDBJ databases">
        <title>Thermobifida alba genome sequencing and assembly.</title>
        <authorList>
            <person name="Luzics S."/>
            <person name="Horvath B."/>
            <person name="Nagy I."/>
            <person name="Toth A."/>
            <person name="Nagy I."/>
            <person name="Kukolya J."/>
        </authorList>
    </citation>
    <scope>NUCLEOTIDE SEQUENCE [LARGE SCALE GENOMIC DNA]</scope>
    <source>
        <strain evidence="2 3">DSM 43795</strain>
    </source>
</reference>
<feature type="transmembrane region" description="Helical" evidence="1">
    <location>
        <begin position="208"/>
        <end position="229"/>
    </location>
</feature>
<feature type="transmembrane region" description="Helical" evidence="1">
    <location>
        <begin position="249"/>
        <end position="281"/>
    </location>
</feature>
<evidence type="ECO:0000313" key="3">
    <source>
        <dbReference type="Proteomes" id="UP000832041"/>
    </source>
</evidence>
<protein>
    <recommendedName>
        <fullName evidence="4">Integral membrane protein</fullName>
    </recommendedName>
</protein>
<keyword evidence="1" id="KW-0812">Transmembrane</keyword>
<evidence type="ECO:0000256" key="1">
    <source>
        <dbReference type="SAM" id="Phobius"/>
    </source>
</evidence>
<feature type="transmembrane region" description="Helical" evidence="1">
    <location>
        <begin position="121"/>
        <end position="154"/>
    </location>
</feature>
<organism evidence="2 3">
    <name type="scientific">Thermobifida alba</name>
    <name type="common">Thermomonospora alba</name>
    <dbReference type="NCBI Taxonomy" id="53522"/>
    <lineage>
        <taxon>Bacteria</taxon>
        <taxon>Bacillati</taxon>
        <taxon>Actinomycetota</taxon>
        <taxon>Actinomycetes</taxon>
        <taxon>Streptosporangiales</taxon>
        <taxon>Nocardiopsidaceae</taxon>
        <taxon>Thermobifida</taxon>
    </lineage>
</organism>
<dbReference type="EMBL" id="CP051627">
    <property type="protein sequence ID" value="UPT23506.1"/>
    <property type="molecule type" value="Genomic_DNA"/>
</dbReference>
<sequence length="319" mass="33247">MRPATLGDLLNGGFDYVRANPRTAFGLSFLVVALTSVLPALGMADMFSGYTELLRSEVADPAVLGMSGLGTASFYVGTLLQSVGSVLLLGLLSAVVAAAALGRRMSLREAVAALRGRWGSLFTLVGFYLAFSSVALSALTVVFLLAVLLLVIVPLVGLPLFLLLLAGYVALFGWLAVKTSLAVPVAVLERASPGQALVRSWQLSTSNFWRMAGALVLAFLLSSVVANVLSLPFSLGALLTGITEELPLATLFTVVLSFLGMLVTGCVSEPFIAGVTTLLYLDVRVRREALDLRLREAVRAGATPGPEFLAATSPGGAAA</sequence>
<keyword evidence="1" id="KW-0472">Membrane</keyword>
<accession>A0ABY4L752</accession>